<dbReference type="PANTHER" id="PTHR21373:SF0">
    <property type="entry name" value="N-ALPHA-ACETYLTRANSFERASE 35, NATC AUXILIARY SUBUNIT"/>
    <property type="match status" value="1"/>
</dbReference>
<feature type="domain" description="NAA35-like N-terminal" evidence="2">
    <location>
        <begin position="41"/>
        <end position="157"/>
    </location>
</feature>
<feature type="coiled-coil region" evidence="1">
    <location>
        <begin position="167"/>
        <end position="194"/>
    </location>
</feature>
<dbReference type="PANTHER" id="PTHR21373">
    <property type="entry name" value="GLUCOSE REPRESSIBLE PROTEIN MAK10"/>
    <property type="match status" value="1"/>
</dbReference>
<dbReference type="InterPro" id="IPR007244">
    <property type="entry name" value="Naa35_N"/>
</dbReference>
<reference evidence="3" key="1">
    <citation type="journal article" date="2012" name="Proc. Natl. Acad. Sci. U.S.A.">
        <title>Antigenic diversity is generated by distinct evolutionary mechanisms in African trypanosome species.</title>
        <authorList>
            <person name="Jackson A.P."/>
            <person name="Berry A."/>
            <person name="Aslett M."/>
            <person name="Allison H.C."/>
            <person name="Burton P."/>
            <person name="Vavrova-Anderson J."/>
            <person name="Brown R."/>
            <person name="Browne H."/>
            <person name="Corton N."/>
            <person name="Hauser H."/>
            <person name="Gamble J."/>
            <person name="Gilderthorp R."/>
            <person name="Marcello L."/>
            <person name="McQuillan J."/>
            <person name="Otto T.D."/>
            <person name="Quail M.A."/>
            <person name="Sanders M.J."/>
            <person name="van Tonder A."/>
            <person name="Ginger M.L."/>
            <person name="Field M.C."/>
            <person name="Barry J.D."/>
            <person name="Hertz-Fowler C."/>
            <person name="Berriman M."/>
        </authorList>
    </citation>
    <scope>NUCLEOTIDE SEQUENCE</scope>
    <source>
        <strain evidence="3">Y486</strain>
    </source>
</reference>
<evidence type="ECO:0000259" key="2">
    <source>
        <dbReference type="Pfam" id="PF04112"/>
    </source>
</evidence>
<dbReference type="InterPro" id="IPR057983">
    <property type="entry name" value="NAA35-like_N"/>
</dbReference>
<dbReference type="Pfam" id="PF04112">
    <property type="entry name" value="Mak10"/>
    <property type="match status" value="1"/>
</dbReference>
<sequence>MACDLDETWTECLSEFKGYLAANGTTWRCESLATENKEAMLSAPEVMDPKTDPGCGYDSIHSLNSLLKQGDIPSAATLNGQALIDIMDIILSKELQYLQGYSLTAGCLSFPYFFRMDLLKEQNFVLHAYCRGVVRTVELVMRAVVTTRIRSDEEFVPWIKGMQTDPDATEEQILDELEEAARTAESEAVAIRLRFRREFLNALKLFIFGRSKSDVEGACSASDAASELLNSAGYARTVEPVQDSRFFRSVPYIESVLCNRGLAHRRLMNSMKHLCELQEVSYTTDSSIFLSFVPGVERNMCNDVLRRMLVLSLYANQHVLRVVEQIVSLTLELDLFTQGEMLPALWSLVFTLRIQFENLSLLGPLAPSSIPETRINRVTGVPLHNLCLSTRTAGSKDIVHQTILEAGHLIANATFVCACVMEIKGLIDLTSQPKHSLITVENAFNHRLRCLWQMQNPPFTSYARCLEAKRELLGTVPMDDERLLKLSQTARSVAENAADKLKKLLLLRELGSPRKRALESRVHAMEQTARSLSASLATFMDICKDEDKLKDFTAKFEHPFHPSMICLSLQRKTTQ</sequence>
<dbReference type="GO" id="GO:0031417">
    <property type="term" value="C:NatC complex"/>
    <property type="evidence" value="ECO:0007669"/>
    <property type="project" value="InterPro"/>
</dbReference>
<dbReference type="EMBL" id="HE573021">
    <property type="protein sequence ID" value="CCC47960.1"/>
    <property type="molecule type" value="Genomic_DNA"/>
</dbReference>
<name>G0TVJ4_TRYVY</name>
<evidence type="ECO:0000256" key="1">
    <source>
        <dbReference type="SAM" id="Coils"/>
    </source>
</evidence>
<keyword evidence="1" id="KW-0175">Coiled coil</keyword>
<dbReference type="AlphaFoldDB" id="G0TVJ4"/>
<organism evidence="3">
    <name type="scientific">Trypanosoma vivax (strain Y486)</name>
    <dbReference type="NCBI Taxonomy" id="1055687"/>
    <lineage>
        <taxon>Eukaryota</taxon>
        <taxon>Discoba</taxon>
        <taxon>Euglenozoa</taxon>
        <taxon>Kinetoplastea</taxon>
        <taxon>Metakinetoplastina</taxon>
        <taxon>Trypanosomatida</taxon>
        <taxon>Trypanosomatidae</taxon>
        <taxon>Trypanosoma</taxon>
        <taxon>Duttonella</taxon>
    </lineage>
</organism>
<dbReference type="VEuPathDB" id="TriTrypDB:TvY486_0501700"/>
<evidence type="ECO:0000313" key="3">
    <source>
        <dbReference type="EMBL" id="CCC47960.1"/>
    </source>
</evidence>
<protein>
    <recommendedName>
        <fullName evidence="2">NAA35-like N-terminal domain-containing protein</fullName>
    </recommendedName>
</protein>
<gene>
    <name evidence="3" type="ORF">TVY486_0501700</name>
</gene>
<proteinExistence type="predicted"/>
<accession>G0TVJ4</accession>